<evidence type="ECO:0000313" key="5">
    <source>
        <dbReference type="EMBL" id="QOY37201.1"/>
    </source>
</evidence>
<evidence type="ECO:0000256" key="1">
    <source>
        <dbReference type="ARBA" id="ARBA00022729"/>
    </source>
</evidence>
<dbReference type="InterPro" id="IPR002901">
    <property type="entry name" value="MGlyc_endo_b_GlcNAc-like_dom"/>
</dbReference>
<proteinExistence type="predicted"/>
<dbReference type="KEGG" id="aia:AWH56_006090"/>
<dbReference type="PROSITE" id="PS51272">
    <property type="entry name" value="SLH"/>
    <property type="match status" value="3"/>
</dbReference>
<gene>
    <name evidence="5" type="ORF">AWH56_006090</name>
    <name evidence="4" type="ORF">AWH56_08445</name>
</gene>
<dbReference type="OrthoDB" id="9816557at2"/>
<accession>A0A1S2M6S7</accession>
<evidence type="ECO:0000256" key="2">
    <source>
        <dbReference type="SAM" id="SignalP"/>
    </source>
</evidence>
<dbReference type="EMBL" id="LQXD01000073">
    <property type="protein sequence ID" value="OIJ20223.1"/>
    <property type="molecule type" value="Genomic_DNA"/>
</dbReference>
<feature type="signal peptide" evidence="2">
    <location>
        <begin position="1"/>
        <end position="22"/>
    </location>
</feature>
<dbReference type="Gene3D" id="1.10.530.10">
    <property type="match status" value="1"/>
</dbReference>
<dbReference type="Proteomes" id="UP000180175">
    <property type="component" value="Chromosome"/>
</dbReference>
<feature type="domain" description="SLH" evidence="3">
    <location>
        <begin position="18"/>
        <end position="81"/>
    </location>
</feature>
<name>A0A1S2M6S7_9BACI</name>
<dbReference type="PANTHER" id="PTHR43308:SF5">
    <property type="entry name" value="S-LAYER PROTEIN _ PEPTIDOGLYCAN ENDO-BETA-N-ACETYLGLUCOSAMINIDASE"/>
    <property type="match status" value="1"/>
</dbReference>
<evidence type="ECO:0000259" key="3">
    <source>
        <dbReference type="PROSITE" id="PS51272"/>
    </source>
</evidence>
<dbReference type="PANTHER" id="PTHR43308">
    <property type="entry name" value="OUTER MEMBRANE PROTEIN ALPHA-RELATED"/>
    <property type="match status" value="1"/>
</dbReference>
<keyword evidence="6" id="KW-1185">Reference proteome</keyword>
<evidence type="ECO:0000313" key="6">
    <source>
        <dbReference type="Proteomes" id="UP000180175"/>
    </source>
</evidence>
<dbReference type="RefSeq" id="WP_071316732.1">
    <property type="nucleotide sequence ID" value="NZ_CP063356.2"/>
</dbReference>
<dbReference type="SMART" id="SM00047">
    <property type="entry name" value="LYZ2"/>
    <property type="match status" value="1"/>
</dbReference>
<dbReference type="EMBL" id="CP063356">
    <property type="protein sequence ID" value="QOY37201.1"/>
    <property type="molecule type" value="Genomic_DNA"/>
</dbReference>
<keyword evidence="1 2" id="KW-0732">Signal</keyword>
<reference evidence="5" key="4">
    <citation type="submission" date="2020-10" db="EMBL/GenBank/DDBJ databases">
        <authorList>
            <person name="Bassil N.M."/>
            <person name="Lloyd J.R."/>
        </authorList>
    </citation>
    <scope>NUCLEOTIDE SEQUENCE</scope>
    <source>
        <strain evidence="5">NB2006</strain>
    </source>
</reference>
<dbReference type="InterPro" id="IPR051465">
    <property type="entry name" value="Cell_Envelope_Struct_Comp"/>
</dbReference>
<evidence type="ECO:0000313" key="4">
    <source>
        <dbReference type="EMBL" id="OIJ20223.1"/>
    </source>
</evidence>
<feature type="chain" id="PRO_5038219872" evidence="2">
    <location>
        <begin position="23"/>
        <end position="646"/>
    </location>
</feature>
<sequence>MKKISFLLALVFLLAIQPLTVAADDITGHRLEKEMREMAAREIMQGYSNGKFGPDDQVTRGQFALLIYRALKLPDPGGAIPFIDVSEGTELELAIRSAYAAKIINGYNDTEFRPGLHIERQQMAAMIYRALQFKEIEGVNVPLTFSDTNKIAASFLDAVAYNTHFKIIQGHLDGRFAPTDTATRAHAAAFIFRMLNVIEKPPEILYEIGSISNGQLVYSPTKYKTFAEAQQVFDPSKHDVIVINDKVLQMKEGIAYTRPAVGATVSIFPNKTLNPNNSLTYLPAGAEMKFIEADGTTVKVQIADTVGFVSVYDVNLVPKQLLKGQSYYRNIDGRLFHYVYVPASNHYVNYSIGPAPEFVKPDVNARYYSWDGITFYDASNKLVGVDYQYFTHIPLRTKTAYTAEELNRFVRELKPPHLPESPLAQLGEVFIAAQEEHNVNALYLLAKAIHESNWGTSAIAREKYNLFGYKAVDSNPGEGAATFESYEACIRFIANFIKESYISPRNSQGANNWRYNGALLGNKTVGINVRYASDPYWGQKIAGHMYRADRHLGGLDTKVENRVRIGIVNTNLGLNVRSQPVTTSTVQFSYPRAKGYSVLIVDEVIAADGVLWYKILSDHPAHEFAYVYGNGPLGQYVIDLSKPLVK</sequence>
<dbReference type="InterPro" id="IPR001119">
    <property type="entry name" value="SLH_dom"/>
</dbReference>
<dbReference type="Pfam" id="PF00395">
    <property type="entry name" value="SLH"/>
    <property type="match status" value="3"/>
</dbReference>
<protein>
    <submittedName>
        <fullName evidence="5">S-layer homology domain-containing protein</fullName>
    </submittedName>
</protein>
<reference evidence="4 6" key="1">
    <citation type="submission" date="2016-10" db="EMBL/GenBank/DDBJ databases">
        <title>Draft genome sequences of four alkaliphilic bacteria belonging to the Anaerobacillus genus.</title>
        <authorList>
            <person name="Bassil N.M."/>
            <person name="Lloyd J.R."/>
        </authorList>
    </citation>
    <scope>NUCLEOTIDE SEQUENCE [LARGE SCALE GENOMIC DNA]</scope>
    <source>
        <strain evidence="4 6">NB2006</strain>
    </source>
</reference>
<reference evidence="5 6" key="2">
    <citation type="journal article" date="2017" name="Genome Announc.">
        <title>Draft Genome Sequences of Four Alkaliphilic Bacteria Belonging to the Anaerobacillus Genus.</title>
        <authorList>
            <person name="Bassil N.M."/>
            <person name="Lloyd J.R."/>
        </authorList>
    </citation>
    <scope>NUCLEOTIDE SEQUENCE [LARGE SCALE GENOMIC DNA]</scope>
    <source>
        <strain evidence="5 6">NB2006</strain>
    </source>
</reference>
<reference evidence="5 6" key="3">
    <citation type="journal article" date="2019" name="Int. J. Syst. Evol. Microbiol.">
        <title>Anaerobacillus isosaccharinicus sp. nov., an alkaliphilic bacterium which degrades isosaccharinic acid.</title>
        <authorList>
            <person name="Bassil N.M."/>
            <person name="Lloyd J.R."/>
        </authorList>
    </citation>
    <scope>NUCLEOTIDE SEQUENCE [LARGE SCALE GENOMIC DNA]</scope>
    <source>
        <strain evidence="5 6">NB2006</strain>
    </source>
</reference>
<feature type="domain" description="SLH" evidence="3">
    <location>
        <begin position="82"/>
        <end position="141"/>
    </location>
</feature>
<organism evidence="4 6">
    <name type="scientific">Anaerobacillus isosaccharinicus</name>
    <dbReference type="NCBI Taxonomy" id="1532552"/>
    <lineage>
        <taxon>Bacteria</taxon>
        <taxon>Bacillati</taxon>
        <taxon>Bacillota</taxon>
        <taxon>Bacilli</taxon>
        <taxon>Bacillales</taxon>
        <taxon>Bacillaceae</taxon>
        <taxon>Anaerobacillus</taxon>
    </lineage>
</organism>
<feature type="domain" description="SLH" evidence="3">
    <location>
        <begin position="142"/>
        <end position="205"/>
    </location>
</feature>
<dbReference type="AlphaFoldDB" id="A0A1S2M6S7"/>
<dbReference type="GO" id="GO:0004040">
    <property type="term" value="F:amidase activity"/>
    <property type="evidence" value="ECO:0007669"/>
    <property type="project" value="InterPro"/>
</dbReference>
<dbReference type="Pfam" id="PF01832">
    <property type="entry name" value="Glucosaminidase"/>
    <property type="match status" value="1"/>
</dbReference>